<proteinExistence type="inferred from homology"/>
<dbReference type="Pfam" id="PF00868">
    <property type="entry name" value="Transglut_N"/>
    <property type="match status" value="1"/>
</dbReference>
<dbReference type="Gene3D" id="2.60.40.10">
    <property type="entry name" value="Immunoglobulins"/>
    <property type="match status" value="1"/>
</dbReference>
<organism evidence="3 4">
    <name type="scientific">Astyanax mexicanus</name>
    <name type="common">Blind cave fish</name>
    <name type="synonym">Astyanax fasciatus mexicanus</name>
    <dbReference type="NCBI Taxonomy" id="7994"/>
    <lineage>
        <taxon>Eukaryota</taxon>
        <taxon>Metazoa</taxon>
        <taxon>Chordata</taxon>
        <taxon>Craniata</taxon>
        <taxon>Vertebrata</taxon>
        <taxon>Euteleostomi</taxon>
        <taxon>Actinopterygii</taxon>
        <taxon>Neopterygii</taxon>
        <taxon>Teleostei</taxon>
        <taxon>Ostariophysi</taxon>
        <taxon>Characiformes</taxon>
        <taxon>Characoidei</taxon>
        <taxon>Acestrorhamphidae</taxon>
        <taxon>Acestrorhamphinae</taxon>
        <taxon>Astyanax</taxon>
    </lineage>
</organism>
<reference evidence="3" key="1">
    <citation type="submission" date="2025-08" db="UniProtKB">
        <authorList>
            <consortium name="Ensembl"/>
        </authorList>
    </citation>
    <scope>IDENTIFICATION</scope>
</reference>
<comment type="similarity">
    <text evidence="1">Belongs to the transglutaminase superfamily. Transglutaminase family.</text>
</comment>
<dbReference type="SUPFAM" id="SSF81296">
    <property type="entry name" value="E set domains"/>
    <property type="match status" value="1"/>
</dbReference>
<evidence type="ECO:0000313" key="3">
    <source>
        <dbReference type="Ensembl" id="ENSAMXP00005003879.1"/>
    </source>
</evidence>
<evidence type="ECO:0000256" key="1">
    <source>
        <dbReference type="ARBA" id="ARBA00005968"/>
    </source>
</evidence>
<dbReference type="InterPro" id="IPR013783">
    <property type="entry name" value="Ig-like_fold"/>
</dbReference>
<dbReference type="Proteomes" id="UP000694621">
    <property type="component" value="Unplaced"/>
</dbReference>
<dbReference type="InterPro" id="IPR050779">
    <property type="entry name" value="Transglutaminase"/>
</dbReference>
<protein>
    <recommendedName>
        <fullName evidence="2">Transglutaminase N-terminal domain-containing protein</fullName>
    </recommendedName>
</protein>
<dbReference type="GO" id="GO:0007399">
    <property type="term" value="P:nervous system development"/>
    <property type="evidence" value="ECO:0007669"/>
    <property type="project" value="UniProtKB-ARBA"/>
</dbReference>
<dbReference type="GO" id="GO:0003810">
    <property type="term" value="F:protein-glutamine gamma-glutamyltransferase activity"/>
    <property type="evidence" value="ECO:0007669"/>
    <property type="project" value="TreeGrafter"/>
</dbReference>
<feature type="domain" description="Transglutaminase N-terminal" evidence="2">
    <location>
        <begin position="13"/>
        <end position="65"/>
    </location>
</feature>
<dbReference type="PANTHER" id="PTHR11590">
    <property type="entry name" value="PROTEIN-GLUTAMINE GAMMA-GLUTAMYLTRANSFERASE"/>
    <property type="match status" value="1"/>
</dbReference>
<evidence type="ECO:0000259" key="2">
    <source>
        <dbReference type="Pfam" id="PF00868"/>
    </source>
</evidence>
<dbReference type="Ensembl" id="ENSAMXT00005004429.1">
    <property type="protein sequence ID" value="ENSAMXP00005003879.1"/>
    <property type="gene ID" value="ENSAMXG00005002422.1"/>
</dbReference>
<sequence length="94" mass="11007">TNQLSKENILELSSSNRKEHHTDQYHSSGLVVRRGQTFQIELDLSRPFNLNTDKLHLELKTGQCTKLTWLLKGNDDWHSDWFISHYGQNTPMIN</sequence>
<name>A0A8B9GXF1_ASTMX</name>
<dbReference type="InterPro" id="IPR014756">
    <property type="entry name" value="Ig_E-set"/>
</dbReference>
<dbReference type="InterPro" id="IPR001102">
    <property type="entry name" value="Transglutaminase_N"/>
</dbReference>
<accession>A0A8B9GXF1</accession>
<evidence type="ECO:0000313" key="4">
    <source>
        <dbReference type="Proteomes" id="UP000694621"/>
    </source>
</evidence>
<dbReference type="AlphaFoldDB" id="A0A8B9GXF1"/>
<dbReference type="PANTHER" id="PTHR11590:SF49">
    <property type="entry name" value="PROTEIN-GLUTAMINE GAMMA-GLUTAMYLTRANSFERASE K"/>
    <property type="match status" value="1"/>
</dbReference>